<keyword evidence="2 4" id="KW-0378">Hydrolase</keyword>
<dbReference type="Gene3D" id="3.40.50.1000">
    <property type="entry name" value="HAD superfamily/HAD-like"/>
    <property type="match status" value="1"/>
</dbReference>
<dbReference type="InterPro" id="IPR036412">
    <property type="entry name" value="HAD-like_sf"/>
</dbReference>
<dbReference type="RefSeq" id="WP_033849838.1">
    <property type="nucleotide sequence ID" value="NZ_CQEU01000013.1"/>
</dbReference>
<dbReference type="CDD" id="cd02612">
    <property type="entry name" value="HAD_PGPPase"/>
    <property type="match status" value="1"/>
</dbReference>
<evidence type="ECO:0000256" key="3">
    <source>
        <dbReference type="ARBA" id="ARBA00022842"/>
    </source>
</evidence>
<dbReference type="Gene3D" id="1.20.1440.100">
    <property type="entry name" value="SG protein - dephosphorylation function"/>
    <property type="match status" value="1"/>
</dbReference>
<dbReference type="PANTHER" id="PTHR43344">
    <property type="entry name" value="PHOSPHOSERINE PHOSPHATASE"/>
    <property type="match status" value="1"/>
</dbReference>
<keyword evidence="3" id="KW-0460">Magnesium</keyword>
<proteinExistence type="predicted"/>
<dbReference type="NCBIfam" id="TIGR01490">
    <property type="entry name" value="HAD-SF-IB-hyp1"/>
    <property type="match status" value="1"/>
</dbReference>
<dbReference type="AlphaFoldDB" id="A0A380Q6Q4"/>
<dbReference type="InterPro" id="IPR050582">
    <property type="entry name" value="HAD-like_SerB"/>
</dbReference>
<accession>A0A380Q6Q4</accession>
<dbReference type="Proteomes" id="UP000255087">
    <property type="component" value="Unassembled WGS sequence"/>
</dbReference>
<reference evidence="4 5" key="1">
    <citation type="submission" date="2018-06" db="EMBL/GenBank/DDBJ databases">
        <authorList>
            <consortium name="Pathogen Informatics"/>
            <person name="Doyle S."/>
        </authorList>
    </citation>
    <scope>NUCLEOTIDE SEQUENCE [LARGE SCALE GENOMIC DNA]</scope>
    <source>
        <strain evidence="4 5">NCTC8580</strain>
    </source>
</reference>
<name>A0A380Q6Q4_YERPU</name>
<gene>
    <name evidence="4" type="ORF">NCTC8580_01579</name>
</gene>
<dbReference type="NCBIfam" id="TIGR01488">
    <property type="entry name" value="HAD-SF-IB"/>
    <property type="match status" value="1"/>
</dbReference>
<dbReference type="Pfam" id="PF12710">
    <property type="entry name" value="HAD"/>
    <property type="match status" value="1"/>
</dbReference>
<evidence type="ECO:0000256" key="1">
    <source>
        <dbReference type="ARBA" id="ARBA00022723"/>
    </source>
</evidence>
<dbReference type="PANTHER" id="PTHR43344:SF13">
    <property type="entry name" value="PHOSPHATASE RV3661-RELATED"/>
    <property type="match status" value="1"/>
</dbReference>
<dbReference type="GO" id="GO:0016787">
    <property type="term" value="F:hydrolase activity"/>
    <property type="evidence" value="ECO:0007669"/>
    <property type="project" value="UniProtKB-KW"/>
</dbReference>
<evidence type="ECO:0000313" key="5">
    <source>
        <dbReference type="Proteomes" id="UP000255087"/>
    </source>
</evidence>
<dbReference type="InterPro" id="IPR023214">
    <property type="entry name" value="HAD_sf"/>
</dbReference>
<evidence type="ECO:0000256" key="2">
    <source>
        <dbReference type="ARBA" id="ARBA00022801"/>
    </source>
</evidence>
<sequence>MDLALFDLDETLISDDSTGLWIRWLVNEGLAPFELSEQEQTLMTQYYQGQLSMAGYMAATLSPLVGKHTAEVAGWVEHFIARDILPRIYPQALEKLAWHRHRGDYIVIISASGEHLVTPIAKHFAADTALSIGVTVENDRYTGQTYGTLTYQKGKVDRLNQWLSALPQLNFKRSYGYSDSINDQPLLEYVDHAAVINPGAELIDLAVLHQWDIHHWQHHG</sequence>
<keyword evidence="1" id="KW-0479">Metal-binding</keyword>
<dbReference type="SUPFAM" id="SSF56784">
    <property type="entry name" value="HAD-like"/>
    <property type="match status" value="1"/>
</dbReference>
<protein>
    <submittedName>
        <fullName evidence="4">HAD family hydrolase</fullName>
    </submittedName>
</protein>
<dbReference type="EMBL" id="UHJC01000001">
    <property type="protein sequence ID" value="SUP81484.1"/>
    <property type="molecule type" value="Genomic_DNA"/>
</dbReference>
<evidence type="ECO:0000313" key="4">
    <source>
        <dbReference type="EMBL" id="SUP81484.1"/>
    </source>
</evidence>
<organism evidence="4 5">
    <name type="scientific">Yersinia pseudotuberculosis</name>
    <dbReference type="NCBI Taxonomy" id="633"/>
    <lineage>
        <taxon>Bacteria</taxon>
        <taxon>Pseudomonadati</taxon>
        <taxon>Pseudomonadota</taxon>
        <taxon>Gammaproteobacteria</taxon>
        <taxon>Enterobacterales</taxon>
        <taxon>Yersiniaceae</taxon>
        <taxon>Yersinia</taxon>
    </lineage>
</organism>
<dbReference type="InterPro" id="IPR006385">
    <property type="entry name" value="HAD_hydro_SerB1"/>
</dbReference>
<dbReference type="GO" id="GO:0046872">
    <property type="term" value="F:metal ion binding"/>
    <property type="evidence" value="ECO:0007669"/>
    <property type="project" value="UniProtKB-KW"/>
</dbReference>